<proteinExistence type="predicted"/>
<evidence type="ECO:0000313" key="3">
    <source>
        <dbReference type="Proteomes" id="UP000830401"/>
    </source>
</evidence>
<gene>
    <name evidence="2" type="ORF">MUN86_01665</name>
</gene>
<reference evidence="2" key="1">
    <citation type="submission" date="2022-04" db="EMBL/GenBank/DDBJ databases">
        <title>Hymenobacter sp. isolated from the air.</title>
        <authorList>
            <person name="Won M."/>
            <person name="Lee C.-M."/>
            <person name="Woen H.-Y."/>
            <person name="Kwon S.-W."/>
        </authorList>
    </citation>
    <scope>NUCLEOTIDE SEQUENCE</scope>
    <source>
        <strain evidence="2">5420S-77</strain>
    </source>
</reference>
<dbReference type="Proteomes" id="UP000830401">
    <property type="component" value="Chromosome"/>
</dbReference>
<dbReference type="InterPro" id="IPR036652">
    <property type="entry name" value="YjeF_N_dom_sf"/>
</dbReference>
<dbReference type="EMBL" id="CP095061">
    <property type="protein sequence ID" value="UOQ66664.1"/>
    <property type="molecule type" value="Genomic_DNA"/>
</dbReference>
<feature type="domain" description="YjeF N-terminal" evidence="1">
    <location>
        <begin position="9"/>
        <end position="66"/>
    </location>
</feature>
<dbReference type="InterPro" id="IPR004443">
    <property type="entry name" value="YjeF_N_dom"/>
</dbReference>
<dbReference type="Pfam" id="PF03853">
    <property type="entry name" value="YjeF_N"/>
    <property type="match status" value="1"/>
</dbReference>
<dbReference type="Gene3D" id="3.40.50.10260">
    <property type="entry name" value="YjeF N-terminal domain"/>
    <property type="match status" value="1"/>
</dbReference>
<keyword evidence="3" id="KW-1185">Reference proteome</keyword>
<organism evidence="2 3">
    <name type="scientific">Hymenobacter volaticus</name>
    <dbReference type="NCBI Taxonomy" id="2932254"/>
    <lineage>
        <taxon>Bacteria</taxon>
        <taxon>Pseudomonadati</taxon>
        <taxon>Bacteroidota</taxon>
        <taxon>Cytophagia</taxon>
        <taxon>Cytophagales</taxon>
        <taxon>Hymenobacteraceae</taxon>
        <taxon>Hymenobacter</taxon>
    </lineage>
</organism>
<accession>A0ABY4G7U2</accession>
<evidence type="ECO:0000313" key="2">
    <source>
        <dbReference type="EMBL" id="UOQ66664.1"/>
    </source>
</evidence>
<sequence length="66" mass="7094">MKILSAVQTRAADQATIQAANIRSDELMERAATAFSEWLMDRVGQEAAGEVHIFCGPGNNGATVWS</sequence>
<dbReference type="SUPFAM" id="SSF64153">
    <property type="entry name" value="YjeF N-terminal domain-like"/>
    <property type="match status" value="1"/>
</dbReference>
<name>A0ABY4G7U2_9BACT</name>
<dbReference type="PROSITE" id="PS51385">
    <property type="entry name" value="YJEF_N"/>
    <property type="match status" value="1"/>
</dbReference>
<protein>
    <recommendedName>
        <fullName evidence="1">YjeF N-terminal domain-containing protein</fullName>
    </recommendedName>
</protein>
<evidence type="ECO:0000259" key="1">
    <source>
        <dbReference type="PROSITE" id="PS51385"/>
    </source>
</evidence>